<evidence type="ECO:0000256" key="3">
    <source>
        <dbReference type="ARBA" id="ARBA00009611"/>
    </source>
</evidence>
<feature type="compositionally biased region" description="Low complexity" evidence="14">
    <location>
        <begin position="314"/>
        <end position="339"/>
    </location>
</feature>
<name>A0ABI7YCF8_FELCA</name>
<evidence type="ECO:0000259" key="15">
    <source>
        <dbReference type="PROSITE" id="PS50023"/>
    </source>
</evidence>
<keyword evidence="17" id="KW-1185">Reference proteome</keyword>
<evidence type="ECO:0000256" key="5">
    <source>
        <dbReference type="ARBA" id="ARBA00022723"/>
    </source>
</evidence>
<dbReference type="GeneTree" id="ENSGT00940000154273"/>
<proteinExistence type="inferred from homology"/>
<evidence type="ECO:0000256" key="11">
    <source>
        <dbReference type="ARBA" id="ARBA00023212"/>
    </source>
</evidence>
<comment type="subcellular location">
    <subcellularLocation>
        <location evidence="2">Cell junction</location>
        <location evidence="2">Focal adhesion</location>
    </subcellularLocation>
    <subcellularLocation>
        <location evidence="1">Cytoplasm</location>
        <location evidence="1">Cytoskeleton</location>
    </subcellularLocation>
</comment>
<evidence type="ECO:0000256" key="14">
    <source>
        <dbReference type="SAM" id="MobiDB-lite"/>
    </source>
</evidence>
<dbReference type="PANTHER" id="PTHR24212:SF1">
    <property type="entry name" value="ZYXIN"/>
    <property type="match status" value="1"/>
</dbReference>
<keyword evidence="10 13" id="KW-0440">LIM domain</keyword>
<evidence type="ECO:0000256" key="2">
    <source>
        <dbReference type="ARBA" id="ARBA00004246"/>
    </source>
</evidence>
<keyword evidence="8" id="KW-0130">Cell adhesion</keyword>
<feature type="compositionally biased region" description="Low complexity" evidence="14">
    <location>
        <begin position="538"/>
        <end position="574"/>
    </location>
</feature>
<evidence type="ECO:0000256" key="9">
    <source>
        <dbReference type="ARBA" id="ARBA00022949"/>
    </source>
</evidence>
<keyword evidence="11" id="KW-0206">Cytoskeleton</keyword>
<dbReference type="PROSITE" id="PS50023">
    <property type="entry name" value="LIM_DOMAIN_2"/>
    <property type="match status" value="3"/>
</dbReference>
<dbReference type="Gene3D" id="2.10.110.10">
    <property type="entry name" value="Cysteine Rich Protein"/>
    <property type="match status" value="3"/>
</dbReference>
<feature type="domain" description="LIM zinc-binding" evidence="15">
    <location>
        <begin position="844"/>
        <end position="913"/>
    </location>
</feature>
<evidence type="ECO:0000256" key="6">
    <source>
        <dbReference type="ARBA" id="ARBA00022737"/>
    </source>
</evidence>
<organism evidence="16 17">
    <name type="scientific">Felis catus</name>
    <name type="common">Cat</name>
    <name type="synonym">Felis silvestris catus</name>
    <dbReference type="NCBI Taxonomy" id="9685"/>
    <lineage>
        <taxon>Eukaryota</taxon>
        <taxon>Metazoa</taxon>
        <taxon>Chordata</taxon>
        <taxon>Craniata</taxon>
        <taxon>Vertebrata</taxon>
        <taxon>Euteleostomi</taxon>
        <taxon>Mammalia</taxon>
        <taxon>Eutheria</taxon>
        <taxon>Laurasiatheria</taxon>
        <taxon>Carnivora</taxon>
        <taxon>Feliformia</taxon>
        <taxon>Felidae</taxon>
        <taxon>Felinae</taxon>
        <taxon>Felis</taxon>
    </lineage>
</organism>
<evidence type="ECO:0000256" key="1">
    <source>
        <dbReference type="ARBA" id="ARBA00004245"/>
    </source>
</evidence>
<accession>A0ABI7YCF8</accession>
<comment type="similarity">
    <text evidence="3">Belongs to the zyxin/ajuba family.</text>
</comment>
<feature type="compositionally biased region" description="Gly residues" evidence="14">
    <location>
        <begin position="294"/>
        <end position="310"/>
    </location>
</feature>
<reference evidence="16" key="3">
    <citation type="submission" date="2025-09" db="UniProtKB">
        <authorList>
            <consortium name="Ensembl"/>
        </authorList>
    </citation>
    <scope>IDENTIFICATION</scope>
    <source>
        <strain evidence="16">breed Abyssinian</strain>
    </source>
</reference>
<reference evidence="16" key="2">
    <citation type="submission" date="2025-08" db="UniProtKB">
        <authorList>
            <consortium name="Ensembl"/>
        </authorList>
    </citation>
    <scope>IDENTIFICATION</scope>
    <source>
        <strain evidence="16">breed Abyssinian</strain>
    </source>
</reference>
<dbReference type="SMART" id="SM00132">
    <property type="entry name" value="LIM"/>
    <property type="match status" value="3"/>
</dbReference>
<dbReference type="Ensembl" id="ENSFCTT00005045504.1">
    <property type="protein sequence ID" value="ENSFCTP00005032515.1"/>
    <property type="gene ID" value="ENSFCTG00005015938.1"/>
</dbReference>
<evidence type="ECO:0000313" key="16">
    <source>
        <dbReference type="Ensembl" id="ENSFCTP00005032515.1"/>
    </source>
</evidence>
<feature type="compositionally biased region" description="Basic residues" evidence="14">
    <location>
        <begin position="265"/>
        <end position="276"/>
    </location>
</feature>
<evidence type="ECO:0000256" key="7">
    <source>
        <dbReference type="ARBA" id="ARBA00022833"/>
    </source>
</evidence>
<dbReference type="CDD" id="cd09353">
    <property type="entry name" value="LIM2_Zyxin"/>
    <property type="match status" value="1"/>
</dbReference>
<dbReference type="InterPro" id="IPR001781">
    <property type="entry name" value="Znf_LIM"/>
</dbReference>
<gene>
    <name evidence="16" type="primary">ZYX</name>
</gene>
<keyword evidence="6" id="KW-0677">Repeat</keyword>
<feature type="compositionally biased region" description="Basic and acidic residues" evidence="14">
    <location>
        <begin position="660"/>
        <end position="671"/>
    </location>
</feature>
<feature type="domain" description="LIM zinc-binding" evidence="15">
    <location>
        <begin position="783"/>
        <end position="843"/>
    </location>
</feature>
<feature type="compositionally biased region" description="Pro residues" evidence="14">
    <location>
        <begin position="575"/>
        <end position="587"/>
    </location>
</feature>
<dbReference type="PROSITE" id="PS00478">
    <property type="entry name" value="LIM_DOMAIN_1"/>
    <property type="match status" value="1"/>
</dbReference>
<dbReference type="PANTHER" id="PTHR24212">
    <property type="entry name" value="ZYXIN/TRIP6"/>
    <property type="match status" value="1"/>
</dbReference>
<keyword evidence="4" id="KW-0963">Cytoplasm</keyword>
<feature type="region of interest" description="Disordered" evidence="14">
    <location>
        <begin position="362"/>
        <end position="692"/>
    </location>
</feature>
<dbReference type="SUPFAM" id="SSF57716">
    <property type="entry name" value="Glucocorticoid receptor-like (DNA-binding domain)"/>
    <property type="match status" value="2"/>
</dbReference>
<dbReference type="Pfam" id="PF00412">
    <property type="entry name" value="LIM"/>
    <property type="match status" value="3"/>
</dbReference>
<feature type="compositionally biased region" description="Pro residues" evidence="14">
    <location>
        <begin position="595"/>
        <end position="605"/>
    </location>
</feature>
<evidence type="ECO:0000256" key="4">
    <source>
        <dbReference type="ARBA" id="ARBA00022490"/>
    </source>
</evidence>
<feature type="compositionally biased region" description="Low complexity" evidence="14">
    <location>
        <begin position="479"/>
        <end position="492"/>
    </location>
</feature>
<dbReference type="CDD" id="cd09435">
    <property type="entry name" value="LIM3_Zyxin"/>
    <property type="match status" value="1"/>
</dbReference>
<evidence type="ECO:0000313" key="17">
    <source>
        <dbReference type="Proteomes" id="UP000823872"/>
    </source>
</evidence>
<feature type="compositionally biased region" description="Pro residues" evidence="14">
    <location>
        <begin position="399"/>
        <end position="414"/>
    </location>
</feature>
<dbReference type="Proteomes" id="UP000823872">
    <property type="component" value="Chromosome A2"/>
</dbReference>
<sequence length="913" mass="99017">MGHCWFDSQMMFETSKNFTTLRKVSSLQHSETRKLGSWGVLAPSPPPTPHPWCSLPVWGKVSCMGRSASLNPHFKDPVDPFGRREYPNHIKISRPCICPVFSLRSSSVGKAERESLQSWGFPPNIPMRKARPEVLGQWDPTSLIEGKVSSRGPRTMSGLYYSFQVRPQVYLRASGVSFSSCPGHSQQRTRQDARTQEAGLEFGQACVRGRVSNKKMEFINRKRARPDGTFRHQASAQHSYIPEPLTEREESGWRLLGTRTQSPRTRLRGGHPRRGAHAPARGEARGAARRTRTGKGGGAGAARGGRGGGEPGRRGVVCPGRAPRNLAARPQQPGPAMAAPRPPPAISVSVSAPAFYAPQKKFGPVVAPKPKVNPFRPGDSEPPPAAGAQRAQMGRVGEIPPPPAEDFPPPPPPILGDGDDSEGALGGAFPPPPPPIEEPFPPAPLEEEIFPSPPPPLEEEGGPEAAIPPPPQPREKVSSIDLEIDSLSSLLDDMTRNDPFKARVSSGYVPPPVATPYIPKSNTKPATGGTAPLPPWKSPSSSQPLPQAQAQPLSQTQFHVQPQVKPQVQLHVQPQPQPQAQPQPQPVPFANTQPRGPPAPSPAPKFSPVASKFTPVASKFSPGAPGGPGSQPNQKLGSPEAPSSSSTGSPQSPSFTYAQQKEKPRVQEKQHPVAPPAQSHNQVRSPGAPGPLTLKEVEELEQLTQQLMQDMEHPQRQNVAVNESCGRCHQPLARTQPAVRALGQLFHITCFTCHQCEQQLQGQQFYSLEGAPYCEGCYTDTLEKCNTCGQPITDRMLRATGKAYHPQCFTCVVCSCPLEGTSFIVDQANRPHCVPDYHKQYAPRCSVCEGPIMPEPGREETVRVVALDKNFHMKCYKCEDCGKPLSIEADDNGCFPLDGHVLCRKCHTARAQT</sequence>
<feature type="compositionally biased region" description="Pro residues" evidence="14">
    <location>
        <begin position="429"/>
        <end position="444"/>
    </location>
</feature>
<reference evidence="16 17" key="1">
    <citation type="submission" date="2021-02" db="EMBL/GenBank/DDBJ databases">
        <title>Safari Cat Assemblies.</title>
        <authorList>
            <person name="Bredemeyer K.R."/>
            <person name="Murphy W.J."/>
        </authorList>
    </citation>
    <scope>NUCLEOTIDE SEQUENCE [LARGE SCALE GENOMIC DNA]</scope>
</reference>
<keyword evidence="5 13" id="KW-0479">Metal-binding</keyword>
<evidence type="ECO:0000256" key="8">
    <source>
        <dbReference type="ARBA" id="ARBA00022889"/>
    </source>
</evidence>
<feature type="region of interest" description="Disordered" evidence="14">
    <location>
        <begin position="225"/>
        <end position="342"/>
    </location>
</feature>
<feature type="domain" description="LIM zinc-binding" evidence="15">
    <location>
        <begin position="723"/>
        <end position="782"/>
    </location>
</feature>
<evidence type="ECO:0000256" key="13">
    <source>
        <dbReference type="PROSITE-ProRule" id="PRU00125"/>
    </source>
</evidence>
<protein>
    <recommendedName>
        <fullName evidence="12">Zyxin</fullName>
    </recommendedName>
</protein>
<evidence type="ECO:0000256" key="10">
    <source>
        <dbReference type="ARBA" id="ARBA00023038"/>
    </source>
</evidence>
<evidence type="ECO:0000256" key="12">
    <source>
        <dbReference type="ARBA" id="ARBA00039396"/>
    </source>
</evidence>
<feature type="compositionally biased region" description="Low complexity" evidence="14">
    <location>
        <begin position="638"/>
        <end position="654"/>
    </location>
</feature>
<keyword evidence="7 13" id="KW-0862">Zinc</keyword>
<dbReference type="CDD" id="cd09349">
    <property type="entry name" value="LIM1_Zyxin"/>
    <property type="match status" value="1"/>
</dbReference>
<keyword evidence="9" id="KW-0965">Cell junction</keyword>